<dbReference type="RefSeq" id="WP_254759346.1">
    <property type="nucleotide sequence ID" value="NZ_JANCLT010000006.1"/>
</dbReference>
<evidence type="ECO:0000313" key="2">
    <source>
        <dbReference type="EMBL" id="MCP8969424.1"/>
    </source>
</evidence>
<gene>
    <name evidence="2" type="ORF">NK662_12890</name>
</gene>
<feature type="transmembrane region" description="Helical" evidence="1">
    <location>
        <begin position="35"/>
        <end position="55"/>
    </location>
</feature>
<dbReference type="EMBL" id="JANCLT010000006">
    <property type="protein sequence ID" value="MCP8969424.1"/>
    <property type="molecule type" value="Genomic_DNA"/>
</dbReference>
<organism evidence="2 3">
    <name type="scientific">Ectobacillus ponti</name>
    <dbReference type="NCBI Taxonomy" id="2961894"/>
    <lineage>
        <taxon>Bacteria</taxon>
        <taxon>Bacillati</taxon>
        <taxon>Bacillota</taxon>
        <taxon>Bacilli</taxon>
        <taxon>Bacillales</taxon>
        <taxon>Bacillaceae</taxon>
        <taxon>Ectobacillus</taxon>
    </lineage>
</organism>
<reference evidence="2" key="1">
    <citation type="submission" date="2022-07" db="EMBL/GenBank/DDBJ databases">
        <authorList>
            <person name="Li W.-J."/>
            <person name="Deng Q.-Q."/>
        </authorList>
    </citation>
    <scope>NUCLEOTIDE SEQUENCE</scope>
    <source>
        <strain evidence="2">SYSU M60031</strain>
    </source>
</reference>
<keyword evidence="1" id="KW-0812">Transmembrane</keyword>
<keyword evidence="3" id="KW-1185">Reference proteome</keyword>
<sequence length="64" mass="7779">MRMAWWIFMALLAVQIILVQYMVEVYLAEHYHQLPYYAGALGFTFICSYITYKFFQKTNQVREE</sequence>
<proteinExistence type="predicted"/>
<dbReference type="Proteomes" id="UP001156102">
    <property type="component" value="Unassembled WGS sequence"/>
</dbReference>
<protein>
    <submittedName>
        <fullName evidence="2">Uncharacterized protein</fullName>
    </submittedName>
</protein>
<keyword evidence="1" id="KW-1133">Transmembrane helix</keyword>
<evidence type="ECO:0000256" key="1">
    <source>
        <dbReference type="SAM" id="Phobius"/>
    </source>
</evidence>
<keyword evidence="1" id="KW-0472">Membrane</keyword>
<comment type="caution">
    <text evidence="2">The sequence shown here is derived from an EMBL/GenBank/DDBJ whole genome shotgun (WGS) entry which is preliminary data.</text>
</comment>
<evidence type="ECO:0000313" key="3">
    <source>
        <dbReference type="Proteomes" id="UP001156102"/>
    </source>
</evidence>
<name>A0AA41X9Y3_9BACI</name>
<accession>A0AA41X9Y3</accession>
<feature type="transmembrane region" description="Helical" evidence="1">
    <location>
        <begin position="5"/>
        <end position="23"/>
    </location>
</feature>
<dbReference type="AlphaFoldDB" id="A0AA41X9Y3"/>